<protein>
    <recommendedName>
        <fullName evidence="3">DUF4304 domain-containing protein</fullName>
    </recommendedName>
</protein>
<organism evidence="1 2">
    <name type="scientific">Microbacterium candidum</name>
    <dbReference type="NCBI Taxonomy" id="3041922"/>
    <lineage>
        <taxon>Bacteria</taxon>
        <taxon>Bacillati</taxon>
        <taxon>Actinomycetota</taxon>
        <taxon>Actinomycetes</taxon>
        <taxon>Micrococcales</taxon>
        <taxon>Microbacteriaceae</taxon>
        <taxon>Microbacterium</taxon>
    </lineage>
</organism>
<name>A0ABT7MV32_9MICO</name>
<dbReference type="Proteomes" id="UP001235064">
    <property type="component" value="Unassembled WGS sequence"/>
</dbReference>
<reference evidence="1 2" key="1">
    <citation type="submission" date="2023-06" db="EMBL/GenBank/DDBJ databases">
        <title>Microbacterium sp. nov., isolated from a waste landfill.</title>
        <authorList>
            <person name="Wen W."/>
        </authorList>
    </citation>
    <scope>NUCLEOTIDE SEQUENCE [LARGE SCALE GENOMIC DNA]</scope>
    <source>
        <strain evidence="1 2">ASV49</strain>
    </source>
</reference>
<sequence>MSGSRKVTAPGVVRLAVELGLVPSHAEIRRDGSVQWKSETFSYIGFVYREDEDLAWTLWVGDANFPDVEGGMLSVPIMGEPYSMPWPTRVDDNLTTFLRNGLGEAARFVKSREDLCLLLASRDNVRRGHVTTRFFEGNHPARFVGALVIARDMGRADLEADVLGKLAGLEGGRQIRQRQGVGDDARS</sequence>
<gene>
    <name evidence="1" type="ORF">QSV35_03080</name>
</gene>
<proteinExistence type="predicted"/>
<evidence type="ECO:0000313" key="2">
    <source>
        <dbReference type="Proteomes" id="UP001235064"/>
    </source>
</evidence>
<accession>A0ABT7MV32</accession>
<dbReference type="RefSeq" id="WP_286286595.1">
    <property type="nucleotide sequence ID" value="NZ_JASXSZ010000001.1"/>
</dbReference>
<keyword evidence="2" id="KW-1185">Reference proteome</keyword>
<dbReference type="EMBL" id="JASXSZ010000001">
    <property type="protein sequence ID" value="MDL9978304.1"/>
    <property type="molecule type" value="Genomic_DNA"/>
</dbReference>
<evidence type="ECO:0008006" key="3">
    <source>
        <dbReference type="Google" id="ProtNLM"/>
    </source>
</evidence>
<evidence type="ECO:0000313" key="1">
    <source>
        <dbReference type="EMBL" id="MDL9978304.1"/>
    </source>
</evidence>
<comment type="caution">
    <text evidence="1">The sequence shown here is derived from an EMBL/GenBank/DDBJ whole genome shotgun (WGS) entry which is preliminary data.</text>
</comment>